<dbReference type="InterPro" id="IPR044965">
    <property type="entry name" value="Glyco_hydro_17_plant"/>
</dbReference>
<proteinExistence type="predicted"/>
<feature type="compositionally biased region" description="Pro residues" evidence="2">
    <location>
        <begin position="371"/>
        <end position="382"/>
    </location>
</feature>
<evidence type="ECO:0000313" key="6">
    <source>
        <dbReference type="EMBL" id="KAG6773036.1"/>
    </source>
</evidence>
<dbReference type="AlphaFoldDB" id="A0A8X7ZPV1"/>
<keyword evidence="3" id="KW-0812">Transmembrane</keyword>
<protein>
    <recommendedName>
        <fullName evidence="5">X8 domain-containing protein</fullName>
    </recommendedName>
</protein>
<feature type="region of interest" description="Disordered" evidence="2">
    <location>
        <begin position="438"/>
        <end position="497"/>
    </location>
</feature>
<reference evidence="6" key="1">
    <citation type="journal article" date="2020" name="bioRxiv">
        <title>Hybrid origin of Populus tomentosa Carr. identified through genome sequencing and phylogenomic analysis.</title>
        <authorList>
            <person name="An X."/>
            <person name="Gao K."/>
            <person name="Chen Z."/>
            <person name="Li J."/>
            <person name="Yang X."/>
            <person name="Yang X."/>
            <person name="Zhou J."/>
            <person name="Guo T."/>
            <person name="Zhao T."/>
            <person name="Huang S."/>
            <person name="Miao D."/>
            <person name="Khan W.U."/>
            <person name="Rao P."/>
            <person name="Ye M."/>
            <person name="Lei B."/>
            <person name="Liao W."/>
            <person name="Wang J."/>
            <person name="Ji L."/>
            <person name="Li Y."/>
            <person name="Guo B."/>
            <person name="Mustafa N.S."/>
            <person name="Li S."/>
            <person name="Yun Q."/>
            <person name="Keller S.R."/>
            <person name="Mao J."/>
            <person name="Zhang R."/>
            <person name="Strauss S.H."/>
        </authorList>
    </citation>
    <scope>NUCLEOTIDE SEQUENCE</scope>
    <source>
        <strain evidence="6">GM15</strain>
        <tissue evidence="6">Leaf</tissue>
    </source>
</reference>
<evidence type="ECO:0000259" key="5">
    <source>
        <dbReference type="SMART" id="SM00768"/>
    </source>
</evidence>
<feature type="transmembrane region" description="Helical" evidence="3">
    <location>
        <begin position="518"/>
        <end position="537"/>
    </location>
</feature>
<dbReference type="GO" id="GO:0004553">
    <property type="term" value="F:hydrolase activity, hydrolyzing O-glycosyl compounds"/>
    <property type="evidence" value="ECO:0007669"/>
    <property type="project" value="InterPro"/>
</dbReference>
<feature type="domain" description="X8" evidence="5">
    <location>
        <begin position="395"/>
        <end position="454"/>
    </location>
</feature>
<keyword evidence="7" id="KW-1185">Reference proteome</keyword>
<feature type="chain" id="PRO_5036483978" description="X8 domain-containing protein" evidence="4">
    <location>
        <begin position="25"/>
        <end position="540"/>
    </location>
</feature>
<evidence type="ECO:0000256" key="3">
    <source>
        <dbReference type="SAM" id="Phobius"/>
    </source>
</evidence>
<name>A0A8X7ZPV1_POPTO</name>
<keyword evidence="1 4" id="KW-0732">Signal</keyword>
<dbReference type="SMART" id="SM00768">
    <property type="entry name" value="X8"/>
    <property type="match status" value="1"/>
</dbReference>
<dbReference type="GO" id="GO:0005975">
    <property type="term" value="P:carbohydrate metabolic process"/>
    <property type="evidence" value="ECO:0007669"/>
    <property type="project" value="InterPro"/>
</dbReference>
<feature type="region of interest" description="Disordered" evidence="2">
    <location>
        <begin position="371"/>
        <end position="390"/>
    </location>
</feature>
<dbReference type="InterPro" id="IPR012946">
    <property type="entry name" value="X8"/>
</dbReference>
<evidence type="ECO:0000313" key="7">
    <source>
        <dbReference type="Proteomes" id="UP000886885"/>
    </source>
</evidence>
<evidence type="ECO:0000256" key="1">
    <source>
        <dbReference type="ARBA" id="ARBA00022729"/>
    </source>
</evidence>
<dbReference type="EMBL" id="JAAWWB010000010">
    <property type="protein sequence ID" value="KAG6773036.1"/>
    <property type="molecule type" value="Genomic_DNA"/>
</dbReference>
<keyword evidence="3" id="KW-1133">Transmembrane helix</keyword>
<feature type="compositionally biased region" description="Low complexity" evidence="2">
    <location>
        <begin position="438"/>
        <end position="478"/>
    </location>
</feature>
<dbReference type="Proteomes" id="UP000886885">
    <property type="component" value="Chromosome 5D"/>
</dbReference>
<organism evidence="6 7">
    <name type="scientific">Populus tomentosa</name>
    <name type="common">Chinese white poplar</name>
    <dbReference type="NCBI Taxonomy" id="118781"/>
    <lineage>
        <taxon>Eukaryota</taxon>
        <taxon>Viridiplantae</taxon>
        <taxon>Streptophyta</taxon>
        <taxon>Embryophyta</taxon>
        <taxon>Tracheophyta</taxon>
        <taxon>Spermatophyta</taxon>
        <taxon>Magnoliopsida</taxon>
        <taxon>eudicotyledons</taxon>
        <taxon>Gunneridae</taxon>
        <taxon>Pentapetalae</taxon>
        <taxon>rosids</taxon>
        <taxon>fabids</taxon>
        <taxon>Malpighiales</taxon>
        <taxon>Salicaceae</taxon>
        <taxon>Saliceae</taxon>
        <taxon>Populus</taxon>
    </lineage>
</organism>
<evidence type="ECO:0000256" key="2">
    <source>
        <dbReference type="SAM" id="MobiDB-lite"/>
    </source>
</evidence>
<feature type="compositionally biased region" description="Polar residues" evidence="2">
    <location>
        <begin position="487"/>
        <end position="497"/>
    </location>
</feature>
<sequence>MMAKVASKGLFLFFLSLLTLSSSGTFVGFSYNARGITADSSLGRIVSFLELNKVSASHIRVFAADHRVLSTLSNFNVSADLYLDDSLVENLTKSKPSAISWLKAQIVTFLPHVYSRSIIVSGNNGLSKLLSALKSIHSVLSSFHVDNEVKVSVAFSLSFLENLNRTQEKDLHGILGFIKRTTSFVIVETSLDMDVELGMKDLFIQSMIQKVAVATSLLSPNDAPIVMIIKSLVIPGAKEVAEFGDRVSKSLENTKIRGQVAGLYAEVSSVEDFAEKELKREHEQIFPSSRREILRNFKTTLHDDIINPPTVFPTNPGSTPPVVTLLPDTPTPTIVTVPATNPANPVTVTPTNPVSTPLPLPITTPVNVPPTNPSVNPPPPTTNPVTTTSTYYSSRSGVMETALQSALDYACGMGGADCSQIQQDLHNIETGTGSCIYPSSSSSTPSLPVPTTSPANPATTSPANPATTSPANPATSPPGIGVPSTPPSVLNSSTNPASSFGFDTPPVLNSSASKSATLQPFIGCAILVTSFVARTIILDK</sequence>
<accession>A0A8X7ZPV1</accession>
<comment type="caution">
    <text evidence="6">The sequence shown here is derived from an EMBL/GenBank/DDBJ whole genome shotgun (WGS) entry which is preliminary data.</text>
</comment>
<gene>
    <name evidence="6" type="ORF">POTOM_020288</name>
</gene>
<feature type="signal peptide" evidence="4">
    <location>
        <begin position="1"/>
        <end position="24"/>
    </location>
</feature>
<dbReference type="PANTHER" id="PTHR32227">
    <property type="entry name" value="GLUCAN ENDO-1,3-BETA-GLUCOSIDASE BG1-RELATED-RELATED"/>
    <property type="match status" value="1"/>
</dbReference>
<keyword evidence="3" id="KW-0472">Membrane</keyword>
<dbReference type="OrthoDB" id="417697at2759"/>
<evidence type="ECO:0000256" key="4">
    <source>
        <dbReference type="SAM" id="SignalP"/>
    </source>
</evidence>